<dbReference type="Gene3D" id="1.10.3290.10">
    <property type="entry name" value="Fido-like domain"/>
    <property type="match status" value="1"/>
</dbReference>
<evidence type="ECO:0000256" key="8">
    <source>
        <dbReference type="SAM" id="MobiDB-lite"/>
    </source>
</evidence>
<reference evidence="10 11" key="1">
    <citation type="submission" date="2021-03" db="EMBL/GenBank/DDBJ databases">
        <title>Genomic Encyclopedia of Type Strains, Phase IV (KMG-IV): sequencing the most valuable type-strain genomes for metagenomic binning, comparative biology and taxonomic classification.</title>
        <authorList>
            <person name="Goeker M."/>
        </authorList>
    </citation>
    <scope>NUCLEOTIDE SEQUENCE [LARGE SCALE GENOMIC DNA]</scope>
    <source>
        <strain evidence="10 11">DSM 13372</strain>
    </source>
</reference>
<dbReference type="Pfam" id="PF02661">
    <property type="entry name" value="Fic"/>
    <property type="match status" value="1"/>
</dbReference>
<evidence type="ECO:0000256" key="3">
    <source>
        <dbReference type="ARBA" id="ARBA00022741"/>
    </source>
</evidence>
<comment type="caution">
    <text evidence="10">The sequence shown here is derived from an EMBL/GenBank/DDBJ whole genome shotgun (WGS) entry which is preliminary data.</text>
</comment>
<organism evidence="10 11">
    <name type="scientific">Sinorhizobium kostiense</name>
    <dbReference type="NCBI Taxonomy" id="76747"/>
    <lineage>
        <taxon>Bacteria</taxon>
        <taxon>Pseudomonadati</taxon>
        <taxon>Pseudomonadota</taxon>
        <taxon>Alphaproteobacteria</taxon>
        <taxon>Hyphomicrobiales</taxon>
        <taxon>Rhizobiaceae</taxon>
        <taxon>Sinorhizobium/Ensifer group</taxon>
        <taxon>Sinorhizobium</taxon>
    </lineage>
</organism>
<comment type="catalytic activity">
    <reaction evidence="7">
        <text>L-tyrosyl-[protein] + ATP = O-(5'-adenylyl)-L-tyrosyl-[protein] + diphosphate</text>
        <dbReference type="Rhea" id="RHEA:54288"/>
        <dbReference type="Rhea" id="RHEA-COMP:10136"/>
        <dbReference type="Rhea" id="RHEA-COMP:13846"/>
        <dbReference type="ChEBI" id="CHEBI:30616"/>
        <dbReference type="ChEBI" id="CHEBI:33019"/>
        <dbReference type="ChEBI" id="CHEBI:46858"/>
        <dbReference type="ChEBI" id="CHEBI:83624"/>
        <dbReference type="EC" id="2.7.7.108"/>
    </reaction>
</comment>
<accession>A0ABS4R6Y5</accession>
<evidence type="ECO:0000313" key="11">
    <source>
        <dbReference type="Proteomes" id="UP000730739"/>
    </source>
</evidence>
<dbReference type="SUPFAM" id="SSF140931">
    <property type="entry name" value="Fic-like"/>
    <property type="match status" value="1"/>
</dbReference>
<evidence type="ECO:0000256" key="2">
    <source>
        <dbReference type="ARBA" id="ARBA00022695"/>
    </source>
</evidence>
<feature type="region of interest" description="Disordered" evidence="8">
    <location>
        <begin position="299"/>
        <end position="353"/>
    </location>
</feature>
<keyword evidence="3" id="KW-0547">Nucleotide-binding</keyword>
<dbReference type="EC" id="2.7.7.108" evidence="5"/>
<feature type="compositionally biased region" description="Low complexity" evidence="8">
    <location>
        <begin position="310"/>
        <end position="325"/>
    </location>
</feature>
<evidence type="ECO:0000256" key="5">
    <source>
        <dbReference type="ARBA" id="ARBA00034531"/>
    </source>
</evidence>
<proteinExistence type="predicted"/>
<evidence type="ECO:0000313" key="10">
    <source>
        <dbReference type="EMBL" id="MBP2238660.1"/>
    </source>
</evidence>
<evidence type="ECO:0000256" key="7">
    <source>
        <dbReference type="ARBA" id="ARBA00048696"/>
    </source>
</evidence>
<dbReference type="InterPro" id="IPR036597">
    <property type="entry name" value="Fido-like_dom_sf"/>
</dbReference>
<protein>
    <recommendedName>
        <fullName evidence="5">protein adenylyltransferase</fullName>
        <ecNumber evidence="5">2.7.7.108</ecNumber>
    </recommendedName>
</protein>
<feature type="region of interest" description="Disordered" evidence="8">
    <location>
        <begin position="1"/>
        <end position="25"/>
    </location>
</feature>
<feature type="compositionally biased region" description="Basic and acidic residues" evidence="8">
    <location>
        <begin position="300"/>
        <end position="309"/>
    </location>
</feature>
<dbReference type="RefSeq" id="WP_408022060.1">
    <property type="nucleotide sequence ID" value="NZ_JAGILA010000009.1"/>
</dbReference>
<evidence type="ECO:0000259" key="9">
    <source>
        <dbReference type="PROSITE" id="PS51459"/>
    </source>
</evidence>
<dbReference type="PANTHER" id="PTHR39560">
    <property type="entry name" value="PROTEIN ADENYLYLTRANSFERASE FIC-RELATED"/>
    <property type="match status" value="1"/>
</dbReference>
<dbReference type="EMBL" id="JAGILA010000009">
    <property type="protein sequence ID" value="MBP2238660.1"/>
    <property type="molecule type" value="Genomic_DNA"/>
</dbReference>
<keyword evidence="4" id="KW-0067">ATP-binding</keyword>
<dbReference type="InterPro" id="IPR003812">
    <property type="entry name" value="Fido"/>
</dbReference>
<feature type="compositionally biased region" description="Basic and acidic residues" evidence="8">
    <location>
        <begin position="342"/>
        <end position="353"/>
    </location>
</feature>
<gene>
    <name evidence="10" type="ORF">J2Z31_005201</name>
</gene>
<keyword evidence="2" id="KW-0548">Nucleotidyltransferase</keyword>
<dbReference type="PANTHER" id="PTHR39560:SF1">
    <property type="entry name" value="PROTEIN ADENYLYLTRANSFERASE FIC-RELATED"/>
    <property type="match status" value="1"/>
</dbReference>
<keyword evidence="11" id="KW-1185">Reference proteome</keyword>
<evidence type="ECO:0000256" key="1">
    <source>
        <dbReference type="ARBA" id="ARBA00022679"/>
    </source>
</evidence>
<name>A0ABS4R6Y5_9HYPH</name>
<dbReference type="PROSITE" id="PS51459">
    <property type="entry name" value="FIDO"/>
    <property type="match status" value="1"/>
</dbReference>
<comment type="catalytic activity">
    <reaction evidence="6">
        <text>L-threonyl-[protein] + ATP = 3-O-(5'-adenylyl)-L-threonyl-[protein] + diphosphate</text>
        <dbReference type="Rhea" id="RHEA:54292"/>
        <dbReference type="Rhea" id="RHEA-COMP:11060"/>
        <dbReference type="Rhea" id="RHEA-COMP:13847"/>
        <dbReference type="ChEBI" id="CHEBI:30013"/>
        <dbReference type="ChEBI" id="CHEBI:30616"/>
        <dbReference type="ChEBI" id="CHEBI:33019"/>
        <dbReference type="ChEBI" id="CHEBI:138113"/>
        <dbReference type="EC" id="2.7.7.108"/>
    </reaction>
</comment>
<sequence>MRNRLVNEQPKGSYTYPDVPGDPDRTGVLRNKLSLTTHSELRLAEYALTNIRLIEITGGRGPSGNFDKAHLKAIHGYIFQDVYEWAGHTRNESPVVDGQRVEPIGGLSKGGTSFLPGSRIETGLDEALKPIRDPQALRNATPEEFAERAGKVLSELNYVHPFREGNGRAQEALVSAVGRHYGHEIDFSVITKPRMIETSIETTNDPSSPAMKHVIEDAMNPARREAIRSAFEDLREAGEEPLQHNVRTACQGEEITGTVLGHDNRVASLVTDQGIVVADRADLPERLPDDEEITFTARSDFSRVRREQSAQEAQSQPAPARQSQQDHNPELKAIEAQMAAQRSRERDDDDRER</sequence>
<feature type="domain" description="Fido" evidence="9">
    <location>
        <begin position="66"/>
        <end position="217"/>
    </location>
</feature>
<evidence type="ECO:0000256" key="6">
    <source>
        <dbReference type="ARBA" id="ARBA00047939"/>
    </source>
</evidence>
<keyword evidence="1" id="KW-0808">Transferase</keyword>
<dbReference type="Proteomes" id="UP000730739">
    <property type="component" value="Unassembled WGS sequence"/>
</dbReference>
<evidence type="ECO:0000256" key="4">
    <source>
        <dbReference type="ARBA" id="ARBA00022840"/>
    </source>
</evidence>